<evidence type="ECO:0000313" key="7">
    <source>
        <dbReference type="Proteomes" id="UP001310386"/>
    </source>
</evidence>
<evidence type="ECO:0000313" key="6">
    <source>
        <dbReference type="EMBL" id="MEB3101342.1"/>
    </source>
</evidence>
<dbReference type="PROSITE" id="PS50893">
    <property type="entry name" value="ABC_TRANSPORTER_2"/>
    <property type="match status" value="1"/>
</dbReference>
<keyword evidence="2" id="KW-0813">Transport</keyword>
<dbReference type="Gene3D" id="3.40.50.300">
    <property type="entry name" value="P-loop containing nucleotide triphosphate hydrolases"/>
    <property type="match status" value="1"/>
</dbReference>
<accession>A0ABU5ZHK8</accession>
<dbReference type="InterPro" id="IPR017871">
    <property type="entry name" value="ABC_transporter-like_CS"/>
</dbReference>
<evidence type="ECO:0000256" key="1">
    <source>
        <dbReference type="ARBA" id="ARBA00005417"/>
    </source>
</evidence>
<reference evidence="6" key="1">
    <citation type="submission" date="2023-12" db="EMBL/GenBank/DDBJ databases">
        <title>Fervidustalea candida gen. nov., sp. nov., a novel member of the family Paenibacillaceae isolated from a geothermal area.</title>
        <authorList>
            <person name="Li W.-J."/>
            <person name="Jiao J.-Y."/>
            <person name="Chen Y."/>
        </authorList>
    </citation>
    <scope>NUCLEOTIDE SEQUENCE</scope>
    <source>
        <strain evidence="6">SYSU GA230002</strain>
    </source>
</reference>
<dbReference type="PANTHER" id="PTHR43335">
    <property type="entry name" value="ABC TRANSPORTER, ATP-BINDING PROTEIN"/>
    <property type="match status" value="1"/>
</dbReference>
<evidence type="ECO:0000256" key="3">
    <source>
        <dbReference type="ARBA" id="ARBA00022741"/>
    </source>
</evidence>
<comment type="similarity">
    <text evidence="1">Belongs to the ABC transporter superfamily.</text>
</comment>
<evidence type="ECO:0000259" key="5">
    <source>
        <dbReference type="PROSITE" id="PS50893"/>
    </source>
</evidence>
<keyword evidence="7" id="KW-1185">Reference proteome</keyword>
<dbReference type="SUPFAM" id="SSF52540">
    <property type="entry name" value="P-loop containing nucleoside triphosphate hydrolases"/>
    <property type="match status" value="1"/>
</dbReference>
<comment type="caution">
    <text evidence="6">The sequence shown here is derived from an EMBL/GenBank/DDBJ whole genome shotgun (WGS) entry which is preliminary data.</text>
</comment>
<evidence type="ECO:0000256" key="2">
    <source>
        <dbReference type="ARBA" id="ARBA00022448"/>
    </source>
</evidence>
<protein>
    <submittedName>
        <fullName evidence="6">ABC transporter ATP-binding protein</fullName>
    </submittedName>
</protein>
<dbReference type="SMART" id="SM00382">
    <property type="entry name" value="AAA"/>
    <property type="match status" value="1"/>
</dbReference>
<dbReference type="PANTHER" id="PTHR43335:SF4">
    <property type="entry name" value="ABC TRANSPORTER, ATP-BINDING PROTEIN"/>
    <property type="match status" value="1"/>
</dbReference>
<dbReference type="EMBL" id="JAYJLD010000007">
    <property type="protein sequence ID" value="MEB3101342.1"/>
    <property type="molecule type" value="Genomic_DNA"/>
</dbReference>
<dbReference type="Pfam" id="PF00005">
    <property type="entry name" value="ABC_tran"/>
    <property type="match status" value="1"/>
</dbReference>
<proteinExistence type="inferred from homology"/>
<evidence type="ECO:0000256" key="4">
    <source>
        <dbReference type="ARBA" id="ARBA00022840"/>
    </source>
</evidence>
<sequence>MDSKPAVVLSVRDVRKKIGRKWIIKGVSFDIREGEVFGFLGPNGSGKTTTIRMLVGLIRPTDGSISVCGKDVQQEHNAALLQIGSIVENPDMYGFMTGWENLEHFAAMMPNITEQRLHEVVRIVGLKNRIHDKVKTYSLGMKQRLGIAQALLGKPKLLILDEPTNGLDPQGIKELRDFVRLLADQGMSLFISSHLLSEIQMLCDRVAIISRGQVIAVGGVDELLQQSKGRVLWQVDQFETAIRLLTETPEIETLREDQAGDLSEVSQAPGSRLIVAQMPIELIPEMNRKLVKAGVGVFSVQVKNPSLEGLFLSLTEGESID</sequence>
<dbReference type="RefSeq" id="WP_371753458.1">
    <property type="nucleotide sequence ID" value="NZ_JAYJLD010000007.1"/>
</dbReference>
<feature type="domain" description="ABC transporter" evidence="5">
    <location>
        <begin position="9"/>
        <end position="236"/>
    </location>
</feature>
<dbReference type="Proteomes" id="UP001310386">
    <property type="component" value="Unassembled WGS sequence"/>
</dbReference>
<keyword evidence="3" id="KW-0547">Nucleotide-binding</keyword>
<dbReference type="PROSITE" id="PS00211">
    <property type="entry name" value="ABC_TRANSPORTER_1"/>
    <property type="match status" value="1"/>
</dbReference>
<dbReference type="InterPro" id="IPR003439">
    <property type="entry name" value="ABC_transporter-like_ATP-bd"/>
</dbReference>
<dbReference type="InterPro" id="IPR003593">
    <property type="entry name" value="AAA+_ATPase"/>
</dbReference>
<organism evidence="6 7">
    <name type="scientific">Ferviditalea candida</name>
    <dbReference type="NCBI Taxonomy" id="3108399"/>
    <lineage>
        <taxon>Bacteria</taxon>
        <taxon>Bacillati</taxon>
        <taxon>Bacillota</taxon>
        <taxon>Bacilli</taxon>
        <taxon>Bacillales</taxon>
        <taxon>Paenibacillaceae</taxon>
        <taxon>Ferviditalea</taxon>
    </lineage>
</organism>
<dbReference type="InterPro" id="IPR027417">
    <property type="entry name" value="P-loop_NTPase"/>
</dbReference>
<keyword evidence="4 6" id="KW-0067">ATP-binding</keyword>
<dbReference type="GO" id="GO:0005524">
    <property type="term" value="F:ATP binding"/>
    <property type="evidence" value="ECO:0007669"/>
    <property type="project" value="UniProtKB-KW"/>
</dbReference>
<name>A0ABU5ZHK8_9BACL</name>
<gene>
    <name evidence="6" type="ORF">VF724_06655</name>
</gene>